<feature type="domain" description="PKD/Chitinase" evidence="2">
    <location>
        <begin position="111"/>
        <end position="200"/>
    </location>
</feature>
<evidence type="ECO:0000313" key="3">
    <source>
        <dbReference type="EMBL" id="SPP66411.1"/>
    </source>
</evidence>
<dbReference type="AlphaFoldDB" id="A0A330L9L8"/>
<feature type="compositionally biased region" description="Polar residues" evidence="1">
    <location>
        <begin position="1"/>
        <end position="14"/>
    </location>
</feature>
<name>A0A330L9L8_9BACT</name>
<dbReference type="PANTHER" id="PTHR46182:SF2">
    <property type="entry name" value="FI19480P1"/>
    <property type="match status" value="1"/>
</dbReference>
<dbReference type="Gene3D" id="2.60.40.10">
    <property type="entry name" value="Immunoglobulins"/>
    <property type="match status" value="2"/>
</dbReference>
<keyword evidence="4" id="KW-1185">Reference proteome</keyword>
<dbReference type="InParanoid" id="A0A330L9L8"/>
<feature type="domain" description="PKD/Chitinase" evidence="2">
    <location>
        <begin position="22"/>
        <end position="106"/>
    </location>
</feature>
<gene>
    <name evidence="3" type="ORF">NITLEN_70001</name>
</gene>
<dbReference type="Pfam" id="PF22352">
    <property type="entry name" value="K319L-like_PKD"/>
    <property type="match status" value="2"/>
</dbReference>
<dbReference type="InterPro" id="IPR029865">
    <property type="entry name" value="KIAA0319-like"/>
</dbReference>
<dbReference type="GO" id="GO:0031410">
    <property type="term" value="C:cytoplasmic vesicle"/>
    <property type="evidence" value="ECO:0007669"/>
    <property type="project" value="TreeGrafter"/>
</dbReference>
<sequence length="200" mass="20103">MSSTPDTVNITSDNVAPVSNAGPDQLGKQPASVIALDGLGSSDANGDPLTYSWSLTKPVGSAATLVNPTTASPTFTVDREGNYVAQLIVNDGTVNSSPDSVIVTVTNVAPIANAGPDQSGQTVAALIHLSGSASTDGNGDLLTYSWTLITRPPGSVATLANPTTVSPAFTADLSGSYTVELVVSDGQVSSSPDTVTIIVN</sequence>
<dbReference type="PANTHER" id="PTHR46182">
    <property type="entry name" value="FI19480P1"/>
    <property type="match status" value="1"/>
</dbReference>
<dbReference type="InterPro" id="IPR035986">
    <property type="entry name" value="PKD_dom_sf"/>
</dbReference>
<dbReference type="InterPro" id="IPR013783">
    <property type="entry name" value="Ig-like_fold"/>
</dbReference>
<dbReference type="InterPro" id="IPR022409">
    <property type="entry name" value="PKD/Chitinase_dom"/>
</dbReference>
<dbReference type="SMART" id="SM00089">
    <property type="entry name" value="PKD"/>
    <property type="match status" value="2"/>
</dbReference>
<feature type="region of interest" description="Disordered" evidence="1">
    <location>
        <begin position="1"/>
        <end position="27"/>
    </location>
</feature>
<evidence type="ECO:0000313" key="4">
    <source>
        <dbReference type="Proteomes" id="UP000248168"/>
    </source>
</evidence>
<reference evidence="4" key="1">
    <citation type="submission" date="2018-04" db="EMBL/GenBank/DDBJ databases">
        <authorList>
            <person name="Lucker S."/>
            <person name="Sakoula D."/>
        </authorList>
    </citation>
    <scope>NUCLEOTIDE SEQUENCE [LARGE SCALE GENOMIC DNA]</scope>
</reference>
<dbReference type="GO" id="GO:0016020">
    <property type="term" value="C:membrane"/>
    <property type="evidence" value="ECO:0007669"/>
    <property type="project" value="TreeGrafter"/>
</dbReference>
<dbReference type="EMBL" id="OUNR01000020">
    <property type="protein sequence ID" value="SPP66411.1"/>
    <property type="molecule type" value="Genomic_DNA"/>
</dbReference>
<organism evidence="3 4">
    <name type="scientific">Nitrospira lenta</name>
    <dbReference type="NCBI Taxonomy" id="1436998"/>
    <lineage>
        <taxon>Bacteria</taxon>
        <taxon>Pseudomonadati</taxon>
        <taxon>Nitrospirota</taxon>
        <taxon>Nitrospiria</taxon>
        <taxon>Nitrospirales</taxon>
        <taxon>Nitrospiraceae</taxon>
        <taxon>Nitrospira</taxon>
    </lineage>
</organism>
<protein>
    <submittedName>
        <fullName evidence="3">PKD domain-containing protein</fullName>
    </submittedName>
</protein>
<evidence type="ECO:0000259" key="2">
    <source>
        <dbReference type="SMART" id="SM00089"/>
    </source>
</evidence>
<evidence type="ECO:0000256" key="1">
    <source>
        <dbReference type="SAM" id="MobiDB-lite"/>
    </source>
</evidence>
<proteinExistence type="predicted"/>
<dbReference type="SUPFAM" id="SSF49299">
    <property type="entry name" value="PKD domain"/>
    <property type="match status" value="2"/>
</dbReference>
<accession>A0A330L9L8</accession>
<dbReference type="Proteomes" id="UP000248168">
    <property type="component" value="Unassembled WGS sequence"/>
</dbReference>